<accession>A0A6G1G4N5</accession>
<dbReference type="Pfam" id="PF00929">
    <property type="entry name" value="RNase_T"/>
    <property type="match status" value="1"/>
</dbReference>
<dbReference type="Proteomes" id="UP000504638">
    <property type="component" value="Unplaced"/>
</dbReference>
<reference evidence="8" key="3">
    <citation type="submission" date="2025-04" db="UniProtKB">
        <authorList>
            <consortium name="RefSeq"/>
        </authorList>
    </citation>
    <scope>IDENTIFICATION</scope>
    <source>
        <strain evidence="8">CBS 781.70</strain>
    </source>
</reference>
<dbReference type="Gene3D" id="3.30.420.10">
    <property type="entry name" value="Ribonuclease H-like superfamily/Ribonuclease H"/>
    <property type="match status" value="1"/>
</dbReference>
<dbReference type="SMART" id="SM00479">
    <property type="entry name" value="EXOIII"/>
    <property type="match status" value="1"/>
</dbReference>
<dbReference type="GO" id="GO:0005739">
    <property type="term" value="C:mitochondrion"/>
    <property type="evidence" value="ECO:0007669"/>
    <property type="project" value="TreeGrafter"/>
</dbReference>
<evidence type="ECO:0000313" key="7">
    <source>
        <dbReference type="Proteomes" id="UP000504638"/>
    </source>
</evidence>
<dbReference type="InterPro" id="IPR013520">
    <property type="entry name" value="Ribonucl_H"/>
</dbReference>
<dbReference type="EMBL" id="ML975156">
    <property type="protein sequence ID" value="KAF1813023.1"/>
    <property type="molecule type" value="Genomic_DNA"/>
</dbReference>
<reference evidence="6 8" key="1">
    <citation type="submission" date="2020-01" db="EMBL/GenBank/DDBJ databases">
        <authorList>
            <consortium name="DOE Joint Genome Institute"/>
            <person name="Haridas S."/>
            <person name="Albert R."/>
            <person name="Binder M."/>
            <person name="Bloem J."/>
            <person name="Labutti K."/>
            <person name="Salamov A."/>
            <person name="Andreopoulos B."/>
            <person name="Baker S.E."/>
            <person name="Barry K."/>
            <person name="Bills G."/>
            <person name="Bluhm B.H."/>
            <person name="Cannon C."/>
            <person name="Castanera R."/>
            <person name="Culley D.E."/>
            <person name="Daum C."/>
            <person name="Ezra D."/>
            <person name="Gonzalez J.B."/>
            <person name="Henrissat B."/>
            <person name="Kuo A."/>
            <person name="Liang C."/>
            <person name="Lipzen A."/>
            <person name="Lutzoni F."/>
            <person name="Magnuson J."/>
            <person name="Mondo S."/>
            <person name="Nolan M."/>
            <person name="Ohm R."/>
            <person name="Pangilinan J."/>
            <person name="Park H.-J."/>
            <person name="Ramirez L."/>
            <person name="Alfaro M."/>
            <person name="Sun H."/>
            <person name="Tritt A."/>
            <person name="Yoshinaga Y."/>
            <person name="Zwiers L.-H."/>
            <person name="Turgeon B.G."/>
            <person name="Goodwin S.B."/>
            <person name="Spatafora J.W."/>
            <person name="Crous P.W."/>
            <person name="Grigoriev I.V."/>
        </authorList>
    </citation>
    <scope>NUCLEOTIDE SEQUENCE</scope>
    <source>
        <strain evidence="6 8">CBS 781.70</strain>
    </source>
</reference>
<sequence>MPERRSKAPLVWIDCEMTGLDYANDTILSIACFVTDYNLNLMDDDGLDLIIHHDQDTLAQMGEWCTKQHAETGLTTAALESTTTAEEAATALLEYIKKHVSEPRVAMLAGNSVHADQAFLRRAPYDAVIQHLHYRILDVSAIKEAARRWADEDVLKNVPMKKSLHDARADILESIEEARFYRDSVFRRP</sequence>
<dbReference type="SUPFAM" id="SSF53098">
    <property type="entry name" value="Ribonuclease H-like"/>
    <property type="match status" value="1"/>
</dbReference>
<protein>
    <submittedName>
        <fullName evidence="6 8">RNA exonuclease Rex2</fullName>
    </submittedName>
</protein>
<dbReference type="AlphaFoldDB" id="A0A6G1G4N5"/>
<keyword evidence="2" id="KW-0540">Nuclease</keyword>
<proteinExistence type="inferred from homology"/>
<dbReference type="GeneID" id="54416895"/>
<keyword evidence="3" id="KW-0378">Hydrolase</keyword>
<evidence type="ECO:0000259" key="5">
    <source>
        <dbReference type="SMART" id="SM00479"/>
    </source>
</evidence>
<dbReference type="GO" id="GO:0003676">
    <property type="term" value="F:nucleic acid binding"/>
    <property type="evidence" value="ECO:0007669"/>
    <property type="project" value="InterPro"/>
</dbReference>
<dbReference type="RefSeq" id="XP_033534654.1">
    <property type="nucleotide sequence ID" value="XM_033676325.1"/>
</dbReference>
<reference evidence="8" key="2">
    <citation type="submission" date="2020-04" db="EMBL/GenBank/DDBJ databases">
        <authorList>
            <consortium name="NCBI Genome Project"/>
        </authorList>
    </citation>
    <scope>NUCLEOTIDE SEQUENCE</scope>
    <source>
        <strain evidence="8">CBS 781.70</strain>
    </source>
</reference>
<feature type="domain" description="Exonuclease" evidence="5">
    <location>
        <begin position="9"/>
        <end position="187"/>
    </location>
</feature>
<dbReference type="PANTHER" id="PTHR11046:SF0">
    <property type="entry name" value="OLIGORIBONUCLEASE, MITOCHONDRIAL"/>
    <property type="match status" value="1"/>
</dbReference>
<dbReference type="CDD" id="cd06135">
    <property type="entry name" value="Orn"/>
    <property type="match status" value="1"/>
</dbReference>
<evidence type="ECO:0000256" key="1">
    <source>
        <dbReference type="ARBA" id="ARBA00009921"/>
    </source>
</evidence>
<dbReference type="NCBIfam" id="NF003765">
    <property type="entry name" value="PRK05359.1"/>
    <property type="match status" value="1"/>
</dbReference>
<evidence type="ECO:0000256" key="3">
    <source>
        <dbReference type="ARBA" id="ARBA00022801"/>
    </source>
</evidence>
<dbReference type="FunFam" id="3.30.420.10:FF:000003">
    <property type="entry name" value="Oligoribonuclease"/>
    <property type="match status" value="1"/>
</dbReference>
<evidence type="ECO:0000256" key="2">
    <source>
        <dbReference type="ARBA" id="ARBA00022722"/>
    </source>
</evidence>
<dbReference type="InterPro" id="IPR022894">
    <property type="entry name" value="Oligoribonuclease"/>
</dbReference>
<dbReference type="GO" id="GO:0000175">
    <property type="term" value="F:3'-5'-RNA exonuclease activity"/>
    <property type="evidence" value="ECO:0007669"/>
    <property type="project" value="InterPro"/>
</dbReference>
<evidence type="ECO:0000313" key="8">
    <source>
        <dbReference type="RefSeq" id="XP_033534654.1"/>
    </source>
</evidence>
<dbReference type="PANTHER" id="PTHR11046">
    <property type="entry name" value="OLIGORIBONUCLEASE, MITOCHONDRIAL"/>
    <property type="match status" value="1"/>
</dbReference>
<evidence type="ECO:0000313" key="6">
    <source>
        <dbReference type="EMBL" id="KAF1813023.1"/>
    </source>
</evidence>
<keyword evidence="4 6" id="KW-0269">Exonuclease</keyword>
<dbReference type="OrthoDB" id="270189at2759"/>
<keyword evidence="7" id="KW-1185">Reference proteome</keyword>
<organism evidence="6">
    <name type="scientific">Eremomyces bilateralis CBS 781.70</name>
    <dbReference type="NCBI Taxonomy" id="1392243"/>
    <lineage>
        <taxon>Eukaryota</taxon>
        <taxon>Fungi</taxon>
        <taxon>Dikarya</taxon>
        <taxon>Ascomycota</taxon>
        <taxon>Pezizomycotina</taxon>
        <taxon>Dothideomycetes</taxon>
        <taxon>Dothideomycetes incertae sedis</taxon>
        <taxon>Eremomycetales</taxon>
        <taxon>Eremomycetaceae</taxon>
        <taxon>Eremomyces</taxon>
    </lineage>
</organism>
<evidence type="ECO:0000256" key="4">
    <source>
        <dbReference type="ARBA" id="ARBA00022839"/>
    </source>
</evidence>
<dbReference type="InterPro" id="IPR036397">
    <property type="entry name" value="RNaseH_sf"/>
</dbReference>
<gene>
    <name evidence="6 8" type="ORF">P152DRAFT_395874</name>
</gene>
<dbReference type="InterPro" id="IPR012337">
    <property type="entry name" value="RNaseH-like_sf"/>
</dbReference>
<name>A0A6G1G4N5_9PEZI</name>
<comment type="similarity">
    <text evidence="1">Belongs to the oligoribonuclease family.</text>
</comment>